<dbReference type="OrthoDB" id="9770036at2"/>
<feature type="domain" description="MacB-like periplasmic core" evidence="9">
    <location>
        <begin position="22"/>
        <end position="242"/>
    </location>
</feature>
<feature type="transmembrane region" description="Helical" evidence="7">
    <location>
        <begin position="277"/>
        <end position="305"/>
    </location>
</feature>
<evidence type="ECO:0000256" key="5">
    <source>
        <dbReference type="ARBA" id="ARBA00023136"/>
    </source>
</evidence>
<dbReference type="InterPro" id="IPR003838">
    <property type="entry name" value="ABC3_permease_C"/>
</dbReference>
<evidence type="ECO:0000259" key="8">
    <source>
        <dbReference type="Pfam" id="PF02687"/>
    </source>
</evidence>
<keyword evidence="4 7" id="KW-1133">Transmembrane helix</keyword>
<feature type="transmembrane region" description="Helical" evidence="7">
    <location>
        <begin position="334"/>
        <end position="361"/>
    </location>
</feature>
<evidence type="ECO:0000313" key="10">
    <source>
        <dbReference type="EMBL" id="SHK69648.1"/>
    </source>
</evidence>
<keyword evidence="3 7" id="KW-0812">Transmembrane</keyword>
<dbReference type="InterPro" id="IPR050250">
    <property type="entry name" value="Macrolide_Exporter_MacB"/>
</dbReference>
<evidence type="ECO:0000256" key="2">
    <source>
        <dbReference type="ARBA" id="ARBA00022475"/>
    </source>
</evidence>
<evidence type="ECO:0000256" key="1">
    <source>
        <dbReference type="ARBA" id="ARBA00004651"/>
    </source>
</evidence>
<evidence type="ECO:0000256" key="3">
    <source>
        <dbReference type="ARBA" id="ARBA00022692"/>
    </source>
</evidence>
<feature type="transmembrane region" description="Helical" evidence="7">
    <location>
        <begin position="21"/>
        <end position="43"/>
    </location>
</feature>
<reference evidence="10 11" key="1">
    <citation type="submission" date="2016-11" db="EMBL/GenBank/DDBJ databases">
        <authorList>
            <person name="Jaros S."/>
            <person name="Januszkiewicz K."/>
            <person name="Wedrychowicz H."/>
        </authorList>
    </citation>
    <scope>NUCLEOTIDE SEQUENCE [LARGE SCALE GENOMIC DNA]</scope>
    <source>
        <strain evidence="10 11">DSM 15480</strain>
    </source>
</reference>
<evidence type="ECO:0000256" key="4">
    <source>
        <dbReference type="ARBA" id="ARBA00022989"/>
    </source>
</evidence>
<dbReference type="Pfam" id="PF02687">
    <property type="entry name" value="FtsX"/>
    <property type="match status" value="1"/>
</dbReference>
<comment type="similarity">
    <text evidence="6">Belongs to the ABC-4 integral membrane protein family.</text>
</comment>
<sequence>MGRLGEYFKMAIDSIRSNKGRTLLTMLGIIIGISSVIMITTIGNGLQGSIKDLYGSVGNVMYVWPGEDAESSPEEITETDMEEIREIEGITGVTPTGSAKGKLTTRKGNFDTNISVGNADMESTDRLDILYGRFFTSSEADGGSMVCVIPEADAEKLYGAKNVVGQKLDIEVAGSIQEAEIVGVSKSQTTSGIMAMMMGNTDKITLYMPMNALNVWGYDYSYTAEIYISAEEGVAADYMEKETMDILKRNHSVKNEKIFEAYTAAGEQDQMTSMFSMITVFITVVAAIALLVGGIGIMNIMLVSVTERTREIGIRKSLGAKTGSIMIQFLAESAIIALIGGGIGIICGIILGLVVCAVLSMTAAIPWSAALWATLFACGIGLFFGIYPARKAAKLSPIEALRRE</sequence>
<evidence type="ECO:0000256" key="7">
    <source>
        <dbReference type="SAM" id="Phobius"/>
    </source>
</evidence>
<dbReference type="InterPro" id="IPR025857">
    <property type="entry name" value="MacB_PCD"/>
</dbReference>
<gene>
    <name evidence="10" type="ORF">SAMN02745243_03529</name>
</gene>
<dbReference type="GO" id="GO:0022857">
    <property type="term" value="F:transmembrane transporter activity"/>
    <property type="evidence" value="ECO:0007669"/>
    <property type="project" value="TreeGrafter"/>
</dbReference>
<dbReference type="PANTHER" id="PTHR30572">
    <property type="entry name" value="MEMBRANE COMPONENT OF TRANSPORTER-RELATED"/>
    <property type="match status" value="1"/>
</dbReference>
<keyword evidence="11" id="KW-1185">Reference proteome</keyword>
<dbReference type="Pfam" id="PF12704">
    <property type="entry name" value="MacB_PCD"/>
    <property type="match status" value="1"/>
</dbReference>
<dbReference type="STRING" id="1121950.SAMN02745243_03529"/>
<proteinExistence type="inferred from homology"/>
<evidence type="ECO:0000259" key="9">
    <source>
        <dbReference type="Pfam" id="PF12704"/>
    </source>
</evidence>
<dbReference type="EMBL" id="FQZY01000074">
    <property type="protein sequence ID" value="SHK69648.1"/>
    <property type="molecule type" value="Genomic_DNA"/>
</dbReference>
<protein>
    <submittedName>
        <fullName evidence="10">Putative ABC transport system permease protein</fullName>
    </submittedName>
</protein>
<name>A0A1M6UKL2_9FIRM</name>
<evidence type="ECO:0000313" key="11">
    <source>
        <dbReference type="Proteomes" id="UP000184301"/>
    </source>
</evidence>
<organism evidence="10 11">
    <name type="scientific">Hespellia stercorisuis DSM 15480</name>
    <dbReference type="NCBI Taxonomy" id="1121950"/>
    <lineage>
        <taxon>Bacteria</taxon>
        <taxon>Bacillati</taxon>
        <taxon>Bacillota</taxon>
        <taxon>Clostridia</taxon>
        <taxon>Lachnospirales</taxon>
        <taxon>Lachnospiraceae</taxon>
        <taxon>Hespellia</taxon>
    </lineage>
</organism>
<accession>A0A1M6UKL2</accession>
<dbReference type="GO" id="GO:0005886">
    <property type="term" value="C:plasma membrane"/>
    <property type="evidence" value="ECO:0007669"/>
    <property type="project" value="UniProtKB-SubCell"/>
</dbReference>
<feature type="domain" description="ABC3 transporter permease C-terminal" evidence="8">
    <location>
        <begin position="284"/>
        <end position="397"/>
    </location>
</feature>
<keyword evidence="2" id="KW-1003">Cell membrane</keyword>
<evidence type="ECO:0000256" key="6">
    <source>
        <dbReference type="ARBA" id="ARBA00038076"/>
    </source>
</evidence>
<feature type="transmembrane region" description="Helical" evidence="7">
    <location>
        <begin position="367"/>
        <end position="387"/>
    </location>
</feature>
<dbReference type="RefSeq" id="WP_073112847.1">
    <property type="nucleotide sequence ID" value="NZ_FQZY01000074.1"/>
</dbReference>
<dbReference type="PANTHER" id="PTHR30572:SF4">
    <property type="entry name" value="ABC TRANSPORTER PERMEASE YTRF"/>
    <property type="match status" value="1"/>
</dbReference>
<comment type="subcellular location">
    <subcellularLocation>
        <location evidence="1">Cell membrane</location>
        <topology evidence="1">Multi-pass membrane protein</topology>
    </subcellularLocation>
</comment>
<dbReference type="AlphaFoldDB" id="A0A1M6UKL2"/>
<dbReference type="Proteomes" id="UP000184301">
    <property type="component" value="Unassembled WGS sequence"/>
</dbReference>
<keyword evidence="5 7" id="KW-0472">Membrane</keyword>